<feature type="transmembrane region" description="Helical" evidence="3">
    <location>
        <begin position="366"/>
        <end position="389"/>
    </location>
</feature>
<dbReference type="OrthoDB" id="311727at2"/>
<dbReference type="PANTHER" id="PTHR43156:SF2">
    <property type="entry name" value="STAGE II SPORULATION PROTEIN E"/>
    <property type="match status" value="1"/>
</dbReference>
<dbReference type="Pfam" id="PF07695">
    <property type="entry name" value="7TMR-DISM_7TM"/>
    <property type="match status" value="1"/>
</dbReference>
<dbReference type="InterPro" id="IPR036457">
    <property type="entry name" value="PPM-type-like_dom_sf"/>
</dbReference>
<evidence type="ECO:0000256" key="2">
    <source>
        <dbReference type="SAM" id="Coils"/>
    </source>
</evidence>
<sequence>MVGSVFFLKCGSFLDRKHPDRHASSRYVFFLIRFQYFFRKLQRSFRKFGTGSIRILLVRNPVTFGKKEGWGFFCHCAAALLLLNFSHCSPSISQADSNRPFVIEGEIDLGKYDLNLQDPILLAGLWKFHWLYWKGVGEETPTETLSVPSSWNGKNGTRIGEGYGTYELTVKLERNYKELALLVPEQSSAYRLMIDGETMVECGSVEFLSSQDKTAFQVKPAWCNRFVRFVPKGNEFHIDMLIANKDHRLGGFWSPIRLGESESLHKAWENERYLDIFLAGGLFCVGMLHLIFAVFRKGEPASLYFGIFCIVMATRGIFAGTRIASEYLTFLGFEHFIRIEYITFYLAIPVFLSYILSIFPRESKRVLVDIVWWIAILATIIVLALPVRIFTFTITIYYLVAFLAGALGLYSLTKAAVRRKQGAITILGGFIFIYAAMIHDLFYATFFLDTGYFAHVGAFVFLIAQSIFLSIRSSENLDRLIDLSRNLEKRVEERTKQLRNALRLIRNDLTVAREIQKDLLNLKDNERIIISDLIFEVLHKPLAEVGGDLYDILELPDGRVRIFVADATGHGVQAALLTILIRRAYEDHRTKEVSPGKLMSALSGEFHGTYKNVGTYFSASILEVSNDRRTLRYSLAGSPPVIVQTPGAEQFLECENPLVGLLKDFVYTEREIELPYGFRVLCFTDGLTEASREMGDYFGNERVLGFLRQGRDAELNILIPMIYSELLKFLGLGGPKDDVLLIGFEHKGRTN</sequence>
<accession>T0GEC3</accession>
<dbReference type="Proteomes" id="UP000015454">
    <property type="component" value="Unassembled WGS sequence"/>
</dbReference>
<dbReference type="EMBL" id="AHMO02000008">
    <property type="protein sequence ID" value="EQA45164.1"/>
    <property type="molecule type" value="Genomic_DNA"/>
</dbReference>
<keyword evidence="3" id="KW-0812">Transmembrane</keyword>
<feature type="domain" description="PPM-type phosphatase" evidence="4">
    <location>
        <begin position="530"/>
        <end position="746"/>
    </location>
</feature>
<comment type="caution">
    <text evidence="5">The sequence shown here is derived from an EMBL/GenBank/DDBJ whole genome shotgun (WGS) entry which is preliminary data.</text>
</comment>
<dbReference type="GO" id="GO:0016791">
    <property type="term" value="F:phosphatase activity"/>
    <property type="evidence" value="ECO:0007669"/>
    <property type="project" value="TreeGrafter"/>
</dbReference>
<feature type="transmembrane region" description="Helical" evidence="3">
    <location>
        <begin position="424"/>
        <end position="446"/>
    </location>
</feature>
<gene>
    <name evidence="5" type="ORF">LEP1GSC050_2127</name>
</gene>
<feature type="coiled-coil region" evidence="2">
    <location>
        <begin position="477"/>
        <end position="508"/>
    </location>
</feature>
<feature type="transmembrane region" description="Helical" evidence="3">
    <location>
        <begin position="302"/>
        <end position="321"/>
    </location>
</feature>
<dbReference type="Gene3D" id="3.60.40.10">
    <property type="entry name" value="PPM-type phosphatase domain"/>
    <property type="match status" value="1"/>
</dbReference>
<name>T0GEC3_9LEPT</name>
<dbReference type="STRING" id="1049789.LEP1GSC050_2127"/>
<dbReference type="RefSeq" id="WP_020987517.1">
    <property type="nucleotide sequence ID" value="NZ_AHMO02000008.1"/>
</dbReference>
<evidence type="ECO:0000256" key="1">
    <source>
        <dbReference type="ARBA" id="ARBA00022801"/>
    </source>
</evidence>
<feature type="transmembrane region" description="Helical" evidence="3">
    <location>
        <begin position="452"/>
        <end position="471"/>
    </location>
</feature>
<feature type="transmembrane region" description="Helical" evidence="3">
    <location>
        <begin position="395"/>
        <end position="412"/>
    </location>
</feature>
<dbReference type="AlphaFoldDB" id="T0GEC3"/>
<keyword evidence="3" id="KW-0472">Membrane</keyword>
<evidence type="ECO:0000259" key="4">
    <source>
        <dbReference type="SMART" id="SM00331"/>
    </source>
</evidence>
<dbReference type="InterPro" id="IPR001932">
    <property type="entry name" value="PPM-type_phosphatase-like_dom"/>
</dbReference>
<proteinExistence type="predicted"/>
<keyword evidence="2" id="KW-0175">Coiled coil</keyword>
<reference evidence="5" key="1">
    <citation type="submission" date="2013-05" db="EMBL/GenBank/DDBJ databases">
        <authorList>
            <person name="Harkins D.M."/>
            <person name="Durkin A.S."/>
            <person name="Brinkac L.M."/>
            <person name="Haft D.H."/>
            <person name="Selengut J.D."/>
            <person name="Sanka R."/>
            <person name="DePew J."/>
            <person name="Purushe J."/>
            <person name="Hartskeerl R.A."/>
            <person name="Ahmed A."/>
            <person name="van der Linden H."/>
            <person name="Goris M.G.A."/>
            <person name="Vinetz J.M."/>
            <person name="Sutton G.G."/>
            <person name="Nierman W.C."/>
            <person name="Fouts D.E."/>
        </authorList>
    </citation>
    <scope>NUCLEOTIDE SEQUENCE [LARGE SCALE GENOMIC DNA]</scope>
    <source>
        <strain evidence="5">5399</strain>
    </source>
</reference>
<dbReference type="InterPro" id="IPR011623">
    <property type="entry name" value="7TMR_DISM_rcpt_extracell_dom1"/>
</dbReference>
<keyword evidence="3" id="KW-1133">Transmembrane helix</keyword>
<evidence type="ECO:0000256" key="3">
    <source>
        <dbReference type="SAM" id="Phobius"/>
    </source>
</evidence>
<protein>
    <submittedName>
        <fullName evidence="5">SpoIIE-like protein phosphatase domain protein</fullName>
    </submittedName>
</protein>
<feature type="transmembrane region" description="Helical" evidence="3">
    <location>
        <begin position="341"/>
        <end position="359"/>
    </location>
</feature>
<dbReference type="InterPro" id="IPR052016">
    <property type="entry name" value="Bact_Sigma-Reg"/>
</dbReference>
<feature type="transmembrane region" description="Helical" evidence="3">
    <location>
        <begin position="276"/>
        <end position="295"/>
    </location>
</feature>
<keyword evidence="1" id="KW-0378">Hydrolase</keyword>
<dbReference type="PANTHER" id="PTHR43156">
    <property type="entry name" value="STAGE II SPORULATION PROTEIN E-RELATED"/>
    <property type="match status" value="1"/>
</dbReference>
<dbReference type="SMART" id="SM00331">
    <property type="entry name" value="PP2C_SIG"/>
    <property type="match status" value="1"/>
</dbReference>
<keyword evidence="6" id="KW-1185">Reference proteome</keyword>
<organism evidence="5 6">
    <name type="scientific">Leptospira broomii serovar Hurstbridge str. 5399</name>
    <dbReference type="NCBI Taxonomy" id="1049789"/>
    <lineage>
        <taxon>Bacteria</taxon>
        <taxon>Pseudomonadati</taxon>
        <taxon>Spirochaetota</taxon>
        <taxon>Spirochaetia</taxon>
        <taxon>Leptospirales</taxon>
        <taxon>Leptospiraceae</taxon>
        <taxon>Leptospira</taxon>
    </lineage>
</organism>
<evidence type="ECO:0000313" key="5">
    <source>
        <dbReference type="EMBL" id="EQA45164.1"/>
    </source>
</evidence>
<evidence type="ECO:0000313" key="6">
    <source>
        <dbReference type="Proteomes" id="UP000015454"/>
    </source>
</evidence>
<dbReference type="Pfam" id="PF07228">
    <property type="entry name" value="SpoIIE"/>
    <property type="match status" value="1"/>
</dbReference>